<name>A0A3M7TGH7_9FLAO</name>
<dbReference type="EMBL" id="QWIU01000002">
    <property type="protein sequence ID" value="RNA61320.1"/>
    <property type="molecule type" value="Genomic_DNA"/>
</dbReference>
<organism evidence="1 2">
    <name type="scientific">Chryseobacterium nematophagum</name>
    <dbReference type="NCBI Taxonomy" id="2305228"/>
    <lineage>
        <taxon>Bacteria</taxon>
        <taxon>Pseudomonadati</taxon>
        <taxon>Bacteroidota</taxon>
        <taxon>Flavobacteriia</taxon>
        <taxon>Flavobacteriales</taxon>
        <taxon>Weeksellaceae</taxon>
        <taxon>Chryseobacterium group</taxon>
        <taxon>Chryseobacterium</taxon>
    </lineage>
</organism>
<evidence type="ECO:0000313" key="2">
    <source>
        <dbReference type="Proteomes" id="UP000278775"/>
    </source>
</evidence>
<dbReference type="RefSeq" id="WP_122635472.1">
    <property type="nucleotide sequence ID" value="NZ_QWIU01000002.1"/>
</dbReference>
<protein>
    <submittedName>
        <fullName evidence="1">Uncharacterized protein</fullName>
    </submittedName>
</protein>
<proteinExistence type="predicted"/>
<accession>A0A3M7TGH7</accession>
<comment type="caution">
    <text evidence="1">The sequence shown here is derived from an EMBL/GenBank/DDBJ whole genome shotgun (WGS) entry which is preliminary data.</text>
</comment>
<dbReference type="AlphaFoldDB" id="A0A3M7TGH7"/>
<evidence type="ECO:0000313" key="1">
    <source>
        <dbReference type="EMBL" id="RNA61320.1"/>
    </source>
</evidence>
<sequence>MQKLHSPSLHIHGKGICIFLLLFFILTRSQISSTNEILYVQSGTLFYIHDSATITIVKDKFKIRSTKIAKKNKKKRIIIAKNEKKYPIQKNDSSTFKNTYRSPIEKTWSNSSYLTYVALLPTSFYSKFKTKSVGYIDDDLHRTLHTHNQQNTIIKTNSQPLISQAYYTFSRSRPPPNHRVIFNIRLKIYQV</sequence>
<dbReference type="Proteomes" id="UP000278775">
    <property type="component" value="Unassembled WGS sequence"/>
</dbReference>
<gene>
    <name evidence="1" type="ORF">D1631_04925</name>
</gene>
<reference evidence="1 2" key="1">
    <citation type="submission" date="2018-08" db="EMBL/GenBank/DDBJ databases">
        <title>Chryseobacterium nematophagum: a novel matrix digesting pathogen of nematodes.</title>
        <authorList>
            <person name="Page A."/>
            <person name="Roberts M."/>
            <person name="Felix M.-A."/>
            <person name="Weir W."/>
        </authorList>
    </citation>
    <scope>NUCLEOTIDE SEQUENCE [LARGE SCALE GENOMIC DNA]</scope>
    <source>
        <strain evidence="1 2">JUb129</strain>
    </source>
</reference>